<keyword evidence="1" id="KW-0812">Transmembrane</keyword>
<feature type="non-terminal residue" evidence="2">
    <location>
        <position position="1"/>
    </location>
</feature>
<organism evidence="2 3">
    <name type="scientific">Escherichia marmotae</name>
    <dbReference type="NCBI Taxonomy" id="1499973"/>
    <lineage>
        <taxon>Bacteria</taxon>
        <taxon>Pseudomonadati</taxon>
        <taxon>Pseudomonadota</taxon>
        <taxon>Gammaproteobacteria</taxon>
        <taxon>Enterobacterales</taxon>
        <taxon>Enterobacteriaceae</taxon>
        <taxon>Escherichia</taxon>
    </lineage>
</organism>
<evidence type="ECO:0000256" key="1">
    <source>
        <dbReference type="SAM" id="Phobius"/>
    </source>
</evidence>
<protein>
    <submittedName>
        <fullName evidence="2">Sodium:proton antiporter NhaD</fullName>
    </submittedName>
</protein>
<dbReference type="PANTHER" id="PTHR43269:SF2">
    <property type="entry name" value="SODIUM_PROTON ANTIPORTER 1-RELATED"/>
    <property type="match status" value="1"/>
</dbReference>
<feature type="transmembrane region" description="Helical" evidence="1">
    <location>
        <begin position="48"/>
        <end position="67"/>
    </location>
</feature>
<dbReference type="GO" id="GO:0015297">
    <property type="term" value="F:antiporter activity"/>
    <property type="evidence" value="ECO:0007669"/>
    <property type="project" value="InterPro"/>
</dbReference>
<dbReference type="EMBL" id="JANPXH010001136">
    <property type="protein sequence ID" value="MCR6679341.1"/>
    <property type="molecule type" value="Genomic_DNA"/>
</dbReference>
<accession>A0AAW5MZ59</accession>
<reference evidence="2" key="1">
    <citation type="submission" date="2022-07" db="EMBL/GenBank/DDBJ databases">
        <title>Diversity of ethanolamine utilization by human commensal Escherichia coli.</title>
        <authorList>
            <person name="Jubelin G."/>
        </authorList>
    </citation>
    <scope>NUCLEOTIDE SEQUENCE</scope>
    <source>
        <strain evidence="2">S1</strain>
    </source>
</reference>
<comment type="caution">
    <text evidence="2">The sequence shown here is derived from an EMBL/GenBank/DDBJ whole genome shotgun (WGS) entry which is preliminary data.</text>
</comment>
<dbReference type="Proteomes" id="UP001206878">
    <property type="component" value="Unassembled WGS sequence"/>
</dbReference>
<dbReference type="GO" id="GO:0006814">
    <property type="term" value="P:sodium ion transport"/>
    <property type="evidence" value="ECO:0007669"/>
    <property type="project" value="InterPro"/>
</dbReference>
<keyword evidence="1" id="KW-0472">Membrane</keyword>
<dbReference type="PANTHER" id="PTHR43269">
    <property type="entry name" value="SODIUM/PROTON ANTIPORTER 1-RELATED"/>
    <property type="match status" value="1"/>
</dbReference>
<evidence type="ECO:0000313" key="3">
    <source>
        <dbReference type="Proteomes" id="UP001206878"/>
    </source>
</evidence>
<gene>
    <name evidence="2" type="primary">nhaD</name>
    <name evidence="2" type="ORF">NVV43_28180</name>
</gene>
<dbReference type="AlphaFoldDB" id="A0AAW5MZ59"/>
<proteinExistence type="predicted"/>
<keyword evidence="1" id="KW-1133">Transmembrane helix</keyword>
<evidence type="ECO:0000313" key="2">
    <source>
        <dbReference type="EMBL" id="MCR6679341.1"/>
    </source>
</evidence>
<dbReference type="InterPro" id="IPR045016">
    <property type="entry name" value="NhaD-like"/>
</dbReference>
<sequence>LVMAEEKLHMRKSKPVLVAAGLIWTMIGWVYVQAGMPDQAEHAFRETLLEFTELMLFLLVAMTYINAMDERRVFDALRSWMVRK</sequence>
<feature type="non-terminal residue" evidence="2">
    <location>
        <position position="84"/>
    </location>
</feature>
<name>A0AAW5MZ59_9ESCH</name>
<dbReference type="NCBIfam" id="NF038006">
    <property type="entry name" value="NhaD_1"/>
    <property type="match status" value="1"/>
</dbReference>
<feature type="transmembrane region" description="Helical" evidence="1">
    <location>
        <begin position="16"/>
        <end position="36"/>
    </location>
</feature>